<reference evidence="2 3" key="1">
    <citation type="submission" date="2018-06" db="EMBL/GenBank/DDBJ databases">
        <title>Genomic Encyclopedia of Type Strains, Phase IV (KMG-IV): sequencing the most valuable type-strain genomes for metagenomic binning, comparative biology and taxonomic classification.</title>
        <authorList>
            <person name="Goeker M."/>
        </authorList>
    </citation>
    <scope>NUCLEOTIDE SEQUENCE [LARGE SCALE GENOMIC DNA]</scope>
    <source>
        <strain evidence="2 3">DSM 25532</strain>
    </source>
</reference>
<comment type="caution">
    <text evidence="2">The sequence shown here is derived from an EMBL/GenBank/DDBJ whole genome shotgun (WGS) entry which is preliminary data.</text>
</comment>
<protein>
    <submittedName>
        <fullName evidence="2">GNAT acetyltransferase-like protein</fullName>
    </submittedName>
</protein>
<dbReference type="InterPro" id="IPR000182">
    <property type="entry name" value="GNAT_dom"/>
</dbReference>
<feature type="domain" description="N-acetyltransferase" evidence="1">
    <location>
        <begin position="105"/>
        <end position="240"/>
    </location>
</feature>
<dbReference type="EMBL" id="QNRR01000004">
    <property type="protein sequence ID" value="RBP44669.1"/>
    <property type="molecule type" value="Genomic_DNA"/>
</dbReference>
<dbReference type="AlphaFoldDB" id="A0A366HND3"/>
<dbReference type="GO" id="GO:0016747">
    <property type="term" value="F:acyltransferase activity, transferring groups other than amino-acyl groups"/>
    <property type="evidence" value="ECO:0007669"/>
    <property type="project" value="InterPro"/>
</dbReference>
<dbReference type="Pfam" id="PF00583">
    <property type="entry name" value="Acetyltransf_1"/>
    <property type="match status" value="1"/>
</dbReference>
<evidence type="ECO:0000259" key="1">
    <source>
        <dbReference type="PROSITE" id="PS51186"/>
    </source>
</evidence>
<evidence type="ECO:0000313" key="3">
    <source>
        <dbReference type="Proteomes" id="UP000253426"/>
    </source>
</evidence>
<dbReference type="RefSeq" id="WP_170157132.1">
    <property type="nucleotide sequence ID" value="NZ_QNRR01000004.1"/>
</dbReference>
<dbReference type="InterPro" id="IPR016181">
    <property type="entry name" value="Acyl_CoA_acyltransferase"/>
</dbReference>
<gene>
    <name evidence="2" type="ORF">DES53_104492</name>
</gene>
<evidence type="ECO:0000313" key="2">
    <source>
        <dbReference type="EMBL" id="RBP44669.1"/>
    </source>
</evidence>
<name>A0A366HND3_9BACT</name>
<keyword evidence="3" id="KW-1185">Reference proteome</keyword>
<dbReference type="Gene3D" id="3.40.630.30">
    <property type="match status" value="1"/>
</dbReference>
<dbReference type="SUPFAM" id="SSF55729">
    <property type="entry name" value="Acyl-CoA N-acyltransferases (Nat)"/>
    <property type="match status" value="1"/>
</dbReference>
<keyword evidence="2" id="KW-0808">Transferase</keyword>
<proteinExistence type="predicted"/>
<dbReference type="Proteomes" id="UP000253426">
    <property type="component" value="Unassembled WGS sequence"/>
</dbReference>
<dbReference type="PROSITE" id="PS51186">
    <property type="entry name" value="GNAT"/>
    <property type="match status" value="1"/>
</dbReference>
<sequence>MFSATSNGIISRCWSRHFGWDEADGPLWSSPARLLSHGGELMDYHGVMAMDGLQGAVVSVPAALRSELEPALLAIDSPPTVKAAQLPPEKVEGVIGPAFIGYAEVVISPPHHPVQLLGAKDAHHIDAFQQACDATEWEHGGSSASDAAVICGLFAGSTLAALAGYEIWDGTVAHISVITHPEHRGNGYGHSAVAFLAKHALWKKLLPQYRTLEANKPSMAIAQTLGFEYFATSVAARLKG</sequence>
<accession>A0A366HND3</accession>
<organism evidence="2 3">
    <name type="scientific">Roseimicrobium gellanilyticum</name>
    <dbReference type="NCBI Taxonomy" id="748857"/>
    <lineage>
        <taxon>Bacteria</taxon>
        <taxon>Pseudomonadati</taxon>
        <taxon>Verrucomicrobiota</taxon>
        <taxon>Verrucomicrobiia</taxon>
        <taxon>Verrucomicrobiales</taxon>
        <taxon>Verrucomicrobiaceae</taxon>
        <taxon>Roseimicrobium</taxon>
    </lineage>
</organism>